<gene>
    <name evidence="3" type="ORF">EQY75_00370</name>
</gene>
<sequence>MNKYLFLLLSLFIIDSSLGQTTDTQKINTILDNWHKAAAEADFDSYFELMSKEAVFIGTDAAEVWNKSEFMSFSKPYFDQGKAWDFSSVNRNIYIGPKGDIAWFDELLDTWMQLCRGSGVLKKENGQWKIAHYVLSLTIPNDEIEAVIDVKREIDSTYIKSLVRQ</sequence>
<evidence type="ECO:0000313" key="3">
    <source>
        <dbReference type="EMBL" id="QBA63146.1"/>
    </source>
</evidence>
<dbReference type="KEGG" id="mur:EQY75_00370"/>
<accession>A0A411E615</accession>
<dbReference type="RefSeq" id="WP_129601852.1">
    <property type="nucleotide sequence ID" value="NZ_CP035544.1"/>
</dbReference>
<evidence type="ECO:0000313" key="4">
    <source>
        <dbReference type="Proteomes" id="UP000290889"/>
    </source>
</evidence>
<dbReference type="InterPro" id="IPR037401">
    <property type="entry name" value="SnoaL-like"/>
</dbReference>
<keyword evidence="1" id="KW-0732">Signal</keyword>
<dbReference type="OrthoDB" id="271716at2"/>
<evidence type="ECO:0000259" key="2">
    <source>
        <dbReference type="Pfam" id="PF13474"/>
    </source>
</evidence>
<evidence type="ECO:0000256" key="1">
    <source>
        <dbReference type="SAM" id="SignalP"/>
    </source>
</evidence>
<proteinExistence type="predicted"/>
<protein>
    <recommendedName>
        <fullName evidence="2">SnoaL-like domain-containing protein</fullName>
    </recommendedName>
</protein>
<reference evidence="3 4" key="1">
    <citation type="submission" date="2019-01" db="EMBL/GenBank/DDBJ databases">
        <title>Muriicola soli sp. nov., isolated from soil.</title>
        <authorList>
            <person name="Kang H.J."/>
            <person name="Kim S.B."/>
        </authorList>
    </citation>
    <scope>NUCLEOTIDE SEQUENCE [LARGE SCALE GENOMIC DNA]</scope>
    <source>
        <strain evidence="3 4">MMS17-SY002</strain>
    </source>
</reference>
<organism evidence="3 4">
    <name type="scientific">Muriicola soli</name>
    <dbReference type="NCBI Taxonomy" id="2507538"/>
    <lineage>
        <taxon>Bacteria</taxon>
        <taxon>Pseudomonadati</taxon>
        <taxon>Bacteroidota</taxon>
        <taxon>Flavobacteriia</taxon>
        <taxon>Flavobacteriales</taxon>
        <taxon>Flavobacteriaceae</taxon>
        <taxon>Muriicola</taxon>
    </lineage>
</organism>
<name>A0A411E615_9FLAO</name>
<keyword evidence="4" id="KW-1185">Reference proteome</keyword>
<dbReference type="AlphaFoldDB" id="A0A411E615"/>
<feature type="domain" description="SnoaL-like" evidence="2">
    <location>
        <begin position="27"/>
        <end position="140"/>
    </location>
</feature>
<feature type="chain" id="PRO_5019209911" description="SnoaL-like domain-containing protein" evidence="1">
    <location>
        <begin position="20"/>
        <end position="165"/>
    </location>
</feature>
<dbReference type="Pfam" id="PF13474">
    <property type="entry name" value="SnoaL_3"/>
    <property type="match status" value="1"/>
</dbReference>
<dbReference type="InterPro" id="IPR032710">
    <property type="entry name" value="NTF2-like_dom_sf"/>
</dbReference>
<dbReference type="EMBL" id="CP035544">
    <property type="protein sequence ID" value="QBA63146.1"/>
    <property type="molecule type" value="Genomic_DNA"/>
</dbReference>
<dbReference type="Proteomes" id="UP000290889">
    <property type="component" value="Chromosome"/>
</dbReference>
<dbReference type="SUPFAM" id="SSF54427">
    <property type="entry name" value="NTF2-like"/>
    <property type="match status" value="1"/>
</dbReference>
<dbReference type="Gene3D" id="3.10.450.50">
    <property type="match status" value="1"/>
</dbReference>
<feature type="signal peptide" evidence="1">
    <location>
        <begin position="1"/>
        <end position="19"/>
    </location>
</feature>